<comment type="caution">
    <text evidence="1">The sequence shown here is derived from an EMBL/GenBank/DDBJ whole genome shotgun (WGS) entry which is preliminary data.</text>
</comment>
<organism evidence="1 2">
    <name type="scientific">Pristionchus entomophagus</name>
    <dbReference type="NCBI Taxonomy" id="358040"/>
    <lineage>
        <taxon>Eukaryota</taxon>
        <taxon>Metazoa</taxon>
        <taxon>Ecdysozoa</taxon>
        <taxon>Nematoda</taxon>
        <taxon>Chromadorea</taxon>
        <taxon>Rhabditida</taxon>
        <taxon>Rhabditina</taxon>
        <taxon>Diplogasteromorpha</taxon>
        <taxon>Diplogasteroidea</taxon>
        <taxon>Neodiplogasteridae</taxon>
        <taxon>Pristionchus</taxon>
    </lineage>
</organism>
<sequence>TKVRKLYVQTHRQSFLRRVFVEQFIRQIPDWKANRDFLPIICRFGDFVFDFFELKPYLFVDLIVMRLGMPYFEGLGTWTI</sequence>
<feature type="non-terminal residue" evidence="1">
    <location>
        <position position="1"/>
    </location>
</feature>
<keyword evidence="2" id="KW-1185">Reference proteome</keyword>
<dbReference type="EMBL" id="BTSX01000001">
    <property type="protein sequence ID" value="GMS81508.1"/>
    <property type="molecule type" value="Genomic_DNA"/>
</dbReference>
<reference evidence="1" key="1">
    <citation type="submission" date="2023-10" db="EMBL/GenBank/DDBJ databases">
        <title>Genome assembly of Pristionchus species.</title>
        <authorList>
            <person name="Yoshida K."/>
            <person name="Sommer R.J."/>
        </authorList>
    </citation>
    <scope>NUCLEOTIDE SEQUENCE</scope>
    <source>
        <strain evidence="1">RS0144</strain>
    </source>
</reference>
<proteinExistence type="predicted"/>
<dbReference type="AlphaFoldDB" id="A0AAV5SLF8"/>
<dbReference type="Proteomes" id="UP001432027">
    <property type="component" value="Unassembled WGS sequence"/>
</dbReference>
<gene>
    <name evidence="1" type="ORF">PENTCL1PPCAC_3683</name>
</gene>
<name>A0AAV5SLF8_9BILA</name>
<evidence type="ECO:0000313" key="1">
    <source>
        <dbReference type="EMBL" id="GMS81508.1"/>
    </source>
</evidence>
<evidence type="ECO:0000313" key="2">
    <source>
        <dbReference type="Proteomes" id="UP001432027"/>
    </source>
</evidence>
<accession>A0AAV5SLF8</accession>
<protein>
    <submittedName>
        <fullName evidence="1">Uncharacterized protein</fullName>
    </submittedName>
</protein>